<accession>A0A3T1D172</accession>
<proteinExistence type="predicted"/>
<dbReference type="Proteomes" id="UP000289856">
    <property type="component" value="Chromosome"/>
</dbReference>
<dbReference type="RefSeq" id="WP_232058099.1">
    <property type="nucleotide sequence ID" value="NZ_AP019400.1"/>
</dbReference>
<name>A0A3T1D172_9BACL</name>
<keyword evidence="2" id="KW-1185">Reference proteome</keyword>
<dbReference type="Gene3D" id="3.40.50.11010">
    <property type="match status" value="1"/>
</dbReference>
<dbReference type="KEGG" id="cohn:KCTCHS21_12070"/>
<dbReference type="AlphaFoldDB" id="A0A3T1D172"/>
<sequence length="394" mass="44537">MESKEKPLNIMFVSHTYIGGSFVVGSHHLARELLSLGHRVLHLSTSITPIHLLQMKKKSVSDRFKQWININKQDKNDQIIHCVPFSWVPWKLAGRIFQKTGINWFVRCIAFPSVTRMLANHRFTEVDLLLIDQPYFVGIERYIKAKVIVYRPTDNYKDILDDQTVESAEKEIVSRAHGIVATSDPVFQNIQKYKPELPGIVMENGVEFEHFSTAGAEPEELMHIPWPRAIYIGAVDNRLDMEAIKQLAEARKDLSIIVIGPHLPSSSLSTSPNVHMLGAKPYSQLPAFLHHATLALLPMSNHAANAGRSPMKLYEYAAAGLPTVVTATPELLRRTDHFLYFYKDKQEFIAQVNDVLKKLANNEISKSKIIHEARKQSWEAKAEQLLAFGSSLGG</sequence>
<gene>
    <name evidence="1" type="ORF">KCTCHS21_12070</name>
</gene>
<dbReference type="Pfam" id="PF13692">
    <property type="entry name" value="Glyco_trans_1_4"/>
    <property type="match status" value="1"/>
</dbReference>
<dbReference type="PANTHER" id="PTHR12526">
    <property type="entry name" value="GLYCOSYLTRANSFERASE"/>
    <property type="match status" value="1"/>
</dbReference>
<dbReference type="SUPFAM" id="SSF53756">
    <property type="entry name" value="UDP-Glycosyltransferase/glycogen phosphorylase"/>
    <property type="match status" value="1"/>
</dbReference>
<dbReference type="EMBL" id="AP019400">
    <property type="protein sequence ID" value="BBI31808.1"/>
    <property type="molecule type" value="Genomic_DNA"/>
</dbReference>
<reference evidence="1 2" key="1">
    <citation type="submission" date="2019-01" db="EMBL/GenBank/DDBJ databases">
        <title>Complete genome sequence of Cohnella hallensis HS21 isolated from Korean fir (Abies koreana) rhizospheric soil.</title>
        <authorList>
            <person name="Jiang L."/>
            <person name="Kang S.W."/>
            <person name="Kim S."/>
            <person name="Jung J."/>
            <person name="Kim C.Y."/>
            <person name="Kim D.H."/>
            <person name="Kim S.W."/>
            <person name="Lee J."/>
        </authorList>
    </citation>
    <scope>NUCLEOTIDE SEQUENCE [LARGE SCALE GENOMIC DNA]</scope>
    <source>
        <strain evidence="1 2">HS21</strain>
    </source>
</reference>
<dbReference type="Gene3D" id="3.40.50.2000">
    <property type="entry name" value="Glycogen Phosphorylase B"/>
    <property type="match status" value="1"/>
</dbReference>
<evidence type="ECO:0000313" key="2">
    <source>
        <dbReference type="Proteomes" id="UP000289856"/>
    </source>
</evidence>
<evidence type="ECO:0008006" key="3">
    <source>
        <dbReference type="Google" id="ProtNLM"/>
    </source>
</evidence>
<evidence type="ECO:0000313" key="1">
    <source>
        <dbReference type="EMBL" id="BBI31808.1"/>
    </source>
</evidence>
<protein>
    <recommendedName>
        <fullName evidence="3">Glycosyl transferase</fullName>
    </recommendedName>
</protein>
<organism evidence="1 2">
    <name type="scientific">Cohnella abietis</name>
    <dbReference type="NCBI Taxonomy" id="2507935"/>
    <lineage>
        <taxon>Bacteria</taxon>
        <taxon>Bacillati</taxon>
        <taxon>Bacillota</taxon>
        <taxon>Bacilli</taxon>
        <taxon>Bacillales</taxon>
        <taxon>Paenibacillaceae</taxon>
        <taxon>Cohnella</taxon>
    </lineage>
</organism>